<comment type="caution">
    <text evidence="1">The sequence shown here is derived from an EMBL/GenBank/DDBJ whole genome shotgun (WGS) entry which is preliminary data.</text>
</comment>
<accession>A0ABD1E2B5</accession>
<organism evidence="1 2">
    <name type="scientific">Hypothenemus hampei</name>
    <name type="common">Coffee berry borer</name>
    <dbReference type="NCBI Taxonomy" id="57062"/>
    <lineage>
        <taxon>Eukaryota</taxon>
        <taxon>Metazoa</taxon>
        <taxon>Ecdysozoa</taxon>
        <taxon>Arthropoda</taxon>
        <taxon>Hexapoda</taxon>
        <taxon>Insecta</taxon>
        <taxon>Pterygota</taxon>
        <taxon>Neoptera</taxon>
        <taxon>Endopterygota</taxon>
        <taxon>Coleoptera</taxon>
        <taxon>Polyphaga</taxon>
        <taxon>Cucujiformia</taxon>
        <taxon>Curculionidae</taxon>
        <taxon>Scolytinae</taxon>
        <taxon>Hypothenemus</taxon>
    </lineage>
</organism>
<evidence type="ECO:0000313" key="2">
    <source>
        <dbReference type="Proteomes" id="UP001566132"/>
    </source>
</evidence>
<reference evidence="1 2" key="1">
    <citation type="submission" date="2024-05" db="EMBL/GenBank/DDBJ databases">
        <title>Genetic variation in Jamaican populations of the coffee berry borer (Hypothenemus hampei).</title>
        <authorList>
            <person name="Errbii M."/>
            <person name="Myrie A."/>
        </authorList>
    </citation>
    <scope>NUCLEOTIDE SEQUENCE [LARGE SCALE GENOMIC DNA]</scope>
    <source>
        <strain evidence="1">JA-Hopewell-2020-01-JO</strain>
        <tissue evidence="1">Whole body</tissue>
    </source>
</reference>
<dbReference type="Proteomes" id="UP001566132">
    <property type="component" value="Unassembled WGS sequence"/>
</dbReference>
<gene>
    <name evidence="1" type="ORF">ABEB36_015455</name>
</gene>
<proteinExistence type="predicted"/>
<dbReference type="EMBL" id="JBDJPC010000016">
    <property type="protein sequence ID" value="KAL1488087.1"/>
    <property type="molecule type" value="Genomic_DNA"/>
</dbReference>
<dbReference type="AlphaFoldDB" id="A0ABD1E2B5"/>
<protein>
    <submittedName>
        <fullName evidence="1">Uncharacterized protein</fullName>
    </submittedName>
</protein>
<sequence length="123" mass="14196">MSLHFLFDFKTEVFKNLVDMDLQKINEICLAEEAFSPIVKLQDLTINEKYLIYKAKLTKTNYGSSILLNLKDKVVFLPQRVTDLFVPNLGYFVEGKYALIYKGTKDVKKPLPMLLFEISLNPA</sequence>
<evidence type="ECO:0000313" key="1">
    <source>
        <dbReference type="EMBL" id="KAL1488087.1"/>
    </source>
</evidence>
<name>A0ABD1E2B5_HYPHA</name>
<keyword evidence="2" id="KW-1185">Reference proteome</keyword>